<keyword evidence="1" id="KW-0472">Membrane</keyword>
<dbReference type="AlphaFoldDB" id="L0EWN7"/>
<keyword evidence="1" id="KW-1133">Transmembrane helix</keyword>
<keyword evidence="1" id="KW-0812">Transmembrane</keyword>
<sequence>MKSQEAAKNEPTTYTLVGIIFAIMAASFTLLRFGAPLINN</sequence>
<feature type="transmembrane region" description="Helical" evidence="1">
    <location>
        <begin position="12"/>
        <end position="35"/>
    </location>
</feature>
<dbReference type="RefSeq" id="WP_015273223.1">
    <property type="nucleotide sequence ID" value="NC_019907.1"/>
</dbReference>
<evidence type="ECO:0000313" key="3">
    <source>
        <dbReference type="Proteomes" id="UP000010799"/>
    </source>
</evidence>
<organism evidence="2 3">
    <name type="scientific">Liberibacter crescens (strain BT-1)</name>
    <dbReference type="NCBI Taxonomy" id="1215343"/>
    <lineage>
        <taxon>Bacteria</taxon>
        <taxon>Pseudomonadati</taxon>
        <taxon>Pseudomonadota</taxon>
        <taxon>Alphaproteobacteria</taxon>
        <taxon>Hyphomicrobiales</taxon>
        <taxon>Rhizobiaceae</taxon>
        <taxon>Liberibacter</taxon>
    </lineage>
</organism>
<name>L0EWN7_LIBCB</name>
<dbReference type="Proteomes" id="UP000010799">
    <property type="component" value="Chromosome"/>
</dbReference>
<dbReference type="PATRIC" id="fig|1215343.11.peg.827"/>
<proteinExistence type="predicted"/>
<dbReference type="KEGG" id="lcc:B488_08040"/>
<dbReference type="HOGENOM" id="CLU_3291923_0_0_5"/>
<dbReference type="EMBL" id="CP003789">
    <property type="protein sequence ID" value="AGA64796.1"/>
    <property type="molecule type" value="Genomic_DNA"/>
</dbReference>
<dbReference type="STRING" id="1215343.B488_08040"/>
<evidence type="ECO:0000256" key="1">
    <source>
        <dbReference type="SAM" id="Phobius"/>
    </source>
</evidence>
<evidence type="ECO:0000313" key="2">
    <source>
        <dbReference type="EMBL" id="AGA64796.1"/>
    </source>
</evidence>
<accession>L0EWN7</accession>
<reference evidence="2 3" key="1">
    <citation type="journal article" date="2012" name="Stand. Genomic Sci.">
        <title>Complete genome sequence of Liberibacter crescens BT-1.</title>
        <authorList>
            <person name="Leonard M.T."/>
            <person name="Fagen J.R."/>
            <person name="Davis-Richardson A.G."/>
            <person name="Davis M.J."/>
            <person name="Triplett E.W."/>
        </authorList>
    </citation>
    <scope>NUCLEOTIDE SEQUENCE [LARGE SCALE GENOMIC DNA]</scope>
    <source>
        <strain evidence="2 3">BT-1</strain>
    </source>
</reference>
<gene>
    <name evidence="2" type="ordered locus">B488_08040</name>
</gene>
<protein>
    <submittedName>
        <fullName evidence="2">Uncharacterized protein</fullName>
    </submittedName>
</protein>
<keyword evidence="3" id="KW-1185">Reference proteome</keyword>